<dbReference type="InterPro" id="IPR032675">
    <property type="entry name" value="LRR_dom_sf"/>
</dbReference>
<dbReference type="Gene3D" id="1.20.50.40">
    <property type="match status" value="1"/>
</dbReference>
<dbReference type="InterPro" id="IPR046240">
    <property type="entry name" value="DUF6273"/>
</dbReference>
<dbReference type="Gene3D" id="3.80.10.10">
    <property type="entry name" value="Ribonuclease Inhibitor"/>
    <property type="match status" value="2"/>
</dbReference>
<dbReference type="InterPro" id="IPR026906">
    <property type="entry name" value="LRR_5"/>
</dbReference>
<dbReference type="Proteomes" id="UP000095679">
    <property type="component" value="Unassembled WGS sequence"/>
</dbReference>
<feature type="domain" description="DUF6273" evidence="1">
    <location>
        <begin position="177"/>
        <end position="362"/>
    </location>
</feature>
<sequence>MKKQRKHRSLSRLLAFVLSVIMLAGLCPQGVSFFGMSLTLPKVQAAQRTLSNPRIVKDSSMNAGQKVTWDCVYFGSYPQTEVVESGSEEETALKGMNRYYVTKYQSVSSNSFAAIENASYDANGDATVGGTKYRRMKAGDATCYTSGRDYLYNWKDISVYHYFKYEPIKWRILNKKNSEALILADVALDDQKYNTDYTDVTWETSSMRSWLNGYSASSNQPETDYSRKNFLNSAFTFAQRNAIKTTSIVNKNNINYGTTGGNTTFDKVFLLSESEVDNTNIASGYGFINEETKSSRCSTYAYAMGTYKHANGYYDGNSWWWLRSPGSNSSNTVEVNLYGWVTSSGCNVNANRGGVRPALHLNLSSTNLYSYAGTVCSDEMKSGERQKQTNYNWDEASGTLTVTGSCDMEDYSATSPAPWAGYRNKIKKVIVESGVTGIGSYAFENCKNLSSVEIGNTVQKIGEGAFSNCLTLKSVTIPSSVDTIAYGAFWWCPDLDTVYFEGNAPEMGDEIFHNMSLTAYYVANDKTWTSAKRGNYGGHVTWKTWYGNREEGSIYVDPMNLGEISVNNKGKGYSWYTLTDAKGSPIADTEIEYTIGSTCKTTKTNARGEFAVASPTVTKNTEFTVKITTKDARPLKNASQSFSVKVTTLSYSSEYTLSNSITGGGTLTTPIVGGGGESEVGGRSIIKYQTDDEGTHLTFQQAMDGTYKGSVDNSTKAVTDKLLTGVSSSCIPAVKGSSNASYKNSITGGMYFDNYIPKDPDQSLQITAALLMMGNGTNTTSIWKKALGNTLYNMTGSKINNVGVATSTSLGSSGKLTWGNGSHLSSLVSAGSKTNYASSMELNEEKKTLSSSQSLKAEDSLNVLSLKPIAANALSSKKSNAAGLSITQDTSGGYSVSSNMTDGKENEILLGKTSSSDVRKLTLSKESSNTLLENQSNAKLFADGTISTLGTADFVNGVKGVWSSDTQGTIKNSKKIGAGVQISGIAMGYPKEKPILSVNCSFSGSQEVSYDYASYAWNQGRQYVLSESDISDKSNEMAENKVKDIVNNALIGSAASVGKCFDSLMGSLKDTVNKGKAYVSGKSAEIQAGITAITNDIKKSRARSFAIMAVNEGEEEQSAAATMGSSYMVQLYDKEEKILEDIEVKKQAATLTLAYDNTMLNAAGVDENTPVYIYQYDEERGIYVCRTDSAQDKGKKEVSVPLEKNGEYILGVDVSAPEVSDMNVSNTTASPVFSAKVIDGNGVKDFEMKLDDKEIVNAASFAQYYSEKTGKFTCPLKGLTAGKHTVTIHTEDTLGNKTETPYTYEFTVDDKAPEITEANLSSDELFTEDSVYVEVKVTDDTALDKVNCVLEDEEGNIDYEEMTELDDGLFNIGLSDFKDRGKYKVSIMAVDKAGNSNVYTLKNALKVYNAQKSGLDITSLTINKNTGNMEVSVVNHDFETRKGTLLIVGYDKSGKMAGTVSKELSIAENGTKNDSEKCMENVTDIQAFILCDGNIIADCCTYTPNGVITEDISASEESVIQGENGQYTFDLVNSDALEIKEGQCYTLTAVKGTKNAQYVPNLTDTDTICGAKAQQAMKTQSGTAAINFGTINIAKEKEVSFYLIGAGKVQYIQSFSGTGEETCKHKNVVIDPGKEPTCTETGLTEGSHCGDCNAVLVEQKVLPVAGHKEVIDPAVAPTETTPGKTEGKHCSVCNAILVAQKEIPPTGKKPAGNALLKIGTQVTDKKTGAVYKVNGIRTVEYKKSLKKTTSIAIPSVVNIKGVKYQVTSIAPKAFMNNKKLKKVVIPATIRSIGKKAFAGCKNLKKIAVKTPYLTKKSVGAKAFKGIHAKAAIKVPKKKKKAYTSLFKAKGVGKKVKIK</sequence>
<dbReference type="RefSeq" id="WP_055299971.1">
    <property type="nucleotide sequence ID" value="NZ_BLYK01000071.1"/>
</dbReference>
<reference evidence="2 3" key="1">
    <citation type="submission" date="2015-09" db="EMBL/GenBank/DDBJ databases">
        <authorList>
            <consortium name="Pathogen Informatics"/>
        </authorList>
    </citation>
    <scope>NUCLEOTIDE SEQUENCE [LARGE SCALE GENOMIC DNA]</scope>
    <source>
        <strain evidence="2 3">2789STDY5834835</strain>
    </source>
</reference>
<dbReference type="PANTHER" id="PTHR45661">
    <property type="entry name" value="SURFACE ANTIGEN"/>
    <property type="match status" value="1"/>
</dbReference>
<proteinExistence type="predicted"/>
<dbReference type="InterPro" id="IPR053139">
    <property type="entry name" value="Surface_bspA-like"/>
</dbReference>
<accession>A0A174KNT0</accession>
<dbReference type="PANTHER" id="PTHR45661:SF3">
    <property type="entry name" value="IG-LIKE DOMAIN-CONTAINING PROTEIN"/>
    <property type="match status" value="1"/>
</dbReference>
<evidence type="ECO:0000259" key="1">
    <source>
        <dbReference type="Pfam" id="PF19789"/>
    </source>
</evidence>
<dbReference type="Pfam" id="PF13306">
    <property type="entry name" value="LRR_5"/>
    <property type="match status" value="2"/>
</dbReference>
<name>A0A174KNT0_9FIRM</name>
<evidence type="ECO:0000313" key="2">
    <source>
        <dbReference type="EMBL" id="CUP13672.1"/>
    </source>
</evidence>
<evidence type="ECO:0000313" key="3">
    <source>
        <dbReference type="Proteomes" id="UP000095679"/>
    </source>
</evidence>
<dbReference type="SUPFAM" id="SSF52058">
    <property type="entry name" value="L domain-like"/>
    <property type="match status" value="1"/>
</dbReference>
<gene>
    <name evidence="2" type="ORF">ERS852450_03134</name>
</gene>
<dbReference type="EMBL" id="CYZL01000045">
    <property type="protein sequence ID" value="CUP13672.1"/>
    <property type="molecule type" value="Genomic_DNA"/>
</dbReference>
<dbReference type="Pfam" id="PF19789">
    <property type="entry name" value="DUF6273"/>
    <property type="match status" value="1"/>
</dbReference>
<protein>
    <recommendedName>
        <fullName evidence="1">DUF6273 domain-containing protein</fullName>
    </recommendedName>
</protein>
<organism evidence="2 3">
    <name type="scientific">Anaerobutyricum hallii</name>
    <dbReference type="NCBI Taxonomy" id="39488"/>
    <lineage>
        <taxon>Bacteria</taxon>
        <taxon>Bacillati</taxon>
        <taxon>Bacillota</taxon>
        <taxon>Clostridia</taxon>
        <taxon>Lachnospirales</taxon>
        <taxon>Lachnospiraceae</taxon>
        <taxon>Anaerobutyricum</taxon>
    </lineage>
</organism>